<evidence type="ECO:0000256" key="5">
    <source>
        <dbReference type="ARBA" id="ARBA00023015"/>
    </source>
</evidence>
<feature type="region of interest" description="Disordered" evidence="12">
    <location>
        <begin position="165"/>
        <end position="236"/>
    </location>
</feature>
<feature type="domain" description="Homeobox" evidence="13">
    <location>
        <begin position="831"/>
        <end position="891"/>
    </location>
</feature>
<dbReference type="InterPro" id="IPR046333">
    <property type="entry name" value="HXA10/ABDB-like"/>
</dbReference>
<feature type="compositionally biased region" description="Basic and acidic residues" evidence="12">
    <location>
        <begin position="1"/>
        <end position="17"/>
    </location>
</feature>
<comment type="similarity">
    <text evidence="3">Belongs to the Abd-B homeobox family.</text>
</comment>
<feature type="region of interest" description="Disordered" evidence="12">
    <location>
        <begin position="1"/>
        <end position="23"/>
    </location>
</feature>
<evidence type="ECO:0000259" key="13">
    <source>
        <dbReference type="PROSITE" id="PS50071"/>
    </source>
</evidence>
<dbReference type="Proteomes" id="UP000034805">
    <property type="component" value="Unassembled WGS sequence"/>
</dbReference>
<dbReference type="GO" id="GO:0005654">
    <property type="term" value="C:nucleoplasm"/>
    <property type="evidence" value="ECO:0007669"/>
    <property type="project" value="UniProtKB-ARBA"/>
</dbReference>
<evidence type="ECO:0000256" key="8">
    <source>
        <dbReference type="ARBA" id="ARBA00023163"/>
    </source>
</evidence>
<dbReference type="Gene3D" id="1.10.10.60">
    <property type="entry name" value="Homeodomain-like"/>
    <property type="match status" value="3"/>
</dbReference>
<proteinExistence type="inferred from homology"/>
<feature type="domain" description="Homeobox" evidence="13">
    <location>
        <begin position="560"/>
        <end position="620"/>
    </location>
</feature>
<dbReference type="PANTHER" id="PTHR45874:SF5">
    <property type="entry name" value="HOMEOBOX PROTEIN HOX-D10"/>
    <property type="match status" value="1"/>
</dbReference>
<evidence type="ECO:0000256" key="9">
    <source>
        <dbReference type="ARBA" id="ARBA00023242"/>
    </source>
</evidence>
<dbReference type="InterPro" id="IPR001356">
    <property type="entry name" value="HD"/>
</dbReference>
<dbReference type="PROSITE" id="PS00027">
    <property type="entry name" value="HOMEOBOX_1"/>
    <property type="match status" value="3"/>
</dbReference>
<dbReference type="Pfam" id="PF04617">
    <property type="entry name" value="Hox9_act"/>
    <property type="match status" value="1"/>
</dbReference>
<dbReference type="Pfam" id="PF12045">
    <property type="entry name" value="DUF3528"/>
    <property type="match status" value="1"/>
</dbReference>
<dbReference type="EMBL" id="JARO02000177">
    <property type="protein sequence ID" value="KPP79568.1"/>
    <property type="molecule type" value="Genomic_DNA"/>
</dbReference>
<dbReference type="SUPFAM" id="SSF46689">
    <property type="entry name" value="Homeodomain-like"/>
    <property type="match status" value="3"/>
</dbReference>
<reference evidence="14 15" key="1">
    <citation type="submission" date="2015-08" db="EMBL/GenBank/DDBJ databases">
        <title>The genome of the Asian arowana (Scleropages formosus).</title>
        <authorList>
            <person name="Tan M.H."/>
            <person name="Gan H.M."/>
            <person name="Croft L.J."/>
            <person name="Austin C.M."/>
        </authorList>
    </citation>
    <scope>NUCLEOTIDE SEQUENCE [LARGE SCALE GENOMIC DNA]</scope>
    <source>
        <strain evidence="14">Aro1</strain>
    </source>
</reference>
<evidence type="ECO:0000256" key="2">
    <source>
        <dbReference type="ARBA" id="ARBA00004123"/>
    </source>
</evidence>
<dbReference type="FunFam" id="1.10.10.60:FF:000166">
    <property type="entry name" value="homeobox protein Hox-C11"/>
    <property type="match status" value="1"/>
</dbReference>
<feature type="DNA-binding region" description="Homeobox" evidence="10">
    <location>
        <begin position="833"/>
        <end position="892"/>
    </location>
</feature>
<evidence type="ECO:0000256" key="11">
    <source>
        <dbReference type="RuleBase" id="RU000682"/>
    </source>
</evidence>
<dbReference type="STRING" id="113540.ENSSFOP00015002642"/>
<evidence type="ECO:0000256" key="1">
    <source>
        <dbReference type="ARBA" id="ARBA00003263"/>
    </source>
</evidence>
<dbReference type="PANTHER" id="PTHR45874">
    <property type="entry name" value="HOMEOBOX PROTEIN ABDOMINAL-B"/>
    <property type="match status" value="1"/>
</dbReference>
<dbReference type="Pfam" id="PF00046">
    <property type="entry name" value="Homeodomain"/>
    <property type="match status" value="3"/>
</dbReference>
<protein>
    <submittedName>
        <fullName evidence="14">Homeobox protein Hox-D10a-like</fullName>
    </submittedName>
</protein>
<dbReference type="GO" id="GO:0000978">
    <property type="term" value="F:RNA polymerase II cis-regulatory region sequence-specific DNA binding"/>
    <property type="evidence" value="ECO:0007669"/>
    <property type="project" value="TreeGrafter"/>
</dbReference>
<name>A0A0P7XRL9_SCLFO</name>
<feature type="compositionally biased region" description="Polar residues" evidence="12">
    <location>
        <begin position="165"/>
        <end position="175"/>
    </location>
</feature>
<dbReference type="PRINTS" id="PR00024">
    <property type="entry name" value="HOMEOBOX"/>
</dbReference>
<sequence>MKTMDKVSHTRAADPRSRTPKGVMTEYEERGSCASSMYLPSCTYYVSAPDFSSVSSFLPQTTSCQVNFPYSSNIAQVQPVREVAFRDYGMDHKWHYRSNYTSYYSTEEIMHRDLIQTSSRTDMIFKNDAVYSHHGGTNTTCSFYTNVGRNGVLPQGFDQFFDTASNTSAERPNSGHSKEKTDLVVPGDAACSKLPSDTSEQEKQGGGEPQENHVGEGSPSNCTEKKISVPSSSKSRKKRCPYTKYQIRELEREFFFNVYINKEKRLQLSRMLNLTDRQVKIWFQNRRMKEKKLNRDRLQYFTGNPFSPAANTFLVDSLISACRTDSFYSSSNMYMPPGADMGTYGVQTCGLLPSLGKRGEVGHQNMGMNAHPYIPQIDSWAEPERPCRIEHPSTQMPSCTFSQSIKEESNCCMYSDKRAKVNASEIPVYSSFIPEPCSVDGSEIPVPGYFRLSQTYASGKNHEYNQESSPNTILQLSRALPKPPLSSIAEADKKITQLPSDREESGTPKAAAESPGPNSGVHEEKSCLSEEGSASSPELPQTEAKECKNDAPTSNWLTAKSGRKKRCPYTKHQTLELEKEFLFNMYLTRERRLEISKSVNLTDRQVKIWFQNRRMKLKKMSRENRIRELTSNLTFSNYYVDSIIGHEAEEVYGARFVPGSHASASRPSGVGDNADFSSCSYASKSAVFPASWSSVHPPSTAAVSGIYHPYVHQSHLSGPDSRYVRSWIEPISSSVSFSGLHSSGRHYGTKAQSSPPKRSECPGFEAHTPALADYMCGAAADSKDKASKEAGGSDILPQSDSREEEKEQQQQQQQQQQLDPGNPAANWIHARSTRKKRCPYTKFQTLELEKEFLYNMYLTRDRRYEVARILNLTERQVKIWFQNRRMKMKKMTRERGNKDQQ</sequence>
<dbReference type="InterPro" id="IPR017970">
    <property type="entry name" value="Homeobox_CS"/>
</dbReference>
<feature type="compositionally biased region" description="Basic and acidic residues" evidence="12">
    <location>
        <begin position="497"/>
        <end position="506"/>
    </location>
</feature>
<evidence type="ECO:0000313" key="15">
    <source>
        <dbReference type="Proteomes" id="UP000034805"/>
    </source>
</evidence>
<evidence type="ECO:0000256" key="12">
    <source>
        <dbReference type="SAM" id="MobiDB-lite"/>
    </source>
</evidence>
<evidence type="ECO:0000313" key="14">
    <source>
        <dbReference type="EMBL" id="KPP79568.1"/>
    </source>
</evidence>
<keyword evidence="4" id="KW-0217">Developmental protein</keyword>
<evidence type="ECO:0000256" key="6">
    <source>
        <dbReference type="ARBA" id="ARBA00023125"/>
    </source>
</evidence>
<dbReference type="SMART" id="SM00389">
    <property type="entry name" value="HOX"/>
    <property type="match status" value="3"/>
</dbReference>
<dbReference type="InterPro" id="IPR021918">
    <property type="entry name" value="DUF3528"/>
</dbReference>
<feature type="DNA-binding region" description="Homeobox" evidence="10">
    <location>
        <begin position="235"/>
        <end position="294"/>
    </location>
</feature>
<dbReference type="InterPro" id="IPR006711">
    <property type="entry name" value="Hox9_activation_N"/>
</dbReference>
<dbReference type="InterPro" id="IPR009057">
    <property type="entry name" value="Homeodomain-like_sf"/>
</dbReference>
<evidence type="ECO:0000256" key="7">
    <source>
        <dbReference type="ARBA" id="ARBA00023155"/>
    </source>
</evidence>
<dbReference type="InterPro" id="IPR020479">
    <property type="entry name" value="HD_metazoa"/>
</dbReference>
<feature type="region of interest" description="Disordered" evidence="12">
    <location>
        <begin position="785"/>
        <end position="825"/>
    </location>
</feature>
<dbReference type="GO" id="GO:0006351">
    <property type="term" value="P:DNA-templated transcription"/>
    <property type="evidence" value="ECO:0007669"/>
    <property type="project" value="InterPro"/>
</dbReference>
<evidence type="ECO:0000256" key="10">
    <source>
        <dbReference type="PROSITE-ProRule" id="PRU00108"/>
    </source>
</evidence>
<dbReference type="GO" id="GO:0000981">
    <property type="term" value="F:DNA-binding transcription factor activity, RNA polymerase II-specific"/>
    <property type="evidence" value="ECO:0007669"/>
    <property type="project" value="InterPro"/>
</dbReference>
<comment type="subcellular location">
    <subcellularLocation>
        <location evidence="2 10 11">Nucleus</location>
    </subcellularLocation>
</comment>
<feature type="region of interest" description="Disordered" evidence="12">
    <location>
        <begin position="497"/>
        <end position="553"/>
    </location>
</feature>
<comment type="caution">
    <text evidence="14">The sequence shown here is derived from an EMBL/GenBank/DDBJ whole genome shotgun (WGS) entry which is preliminary data.</text>
</comment>
<feature type="domain" description="Homeobox" evidence="13">
    <location>
        <begin position="233"/>
        <end position="293"/>
    </location>
</feature>
<keyword evidence="5" id="KW-0805">Transcription regulation</keyword>
<accession>A0A0P7XRL9</accession>
<dbReference type="PROSITE" id="PS50071">
    <property type="entry name" value="HOMEOBOX_2"/>
    <property type="match status" value="3"/>
</dbReference>
<evidence type="ECO:0000256" key="3">
    <source>
        <dbReference type="ARBA" id="ARBA00006317"/>
    </source>
</evidence>
<keyword evidence="9 10" id="KW-0539">Nucleus</keyword>
<keyword evidence="7 10" id="KW-0371">Homeobox</keyword>
<keyword evidence="8" id="KW-0804">Transcription</keyword>
<organism evidence="14 15">
    <name type="scientific">Scleropages formosus</name>
    <name type="common">Asian bonytongue</name>
    <name type="synonym">Osteoglossum formosum</name>
    <dbReference type="NCBI Taxonomy" id="113540"/>
    <lineage>
        <taxon>Eukaryota</taxon>
        <taxon>Metazoa</taxon>
        <taxon>Chordata</taxon>
        <taxon>Craniata</taxon>
        <taxon>Vertebrata</taxon>
        <taxon>Euteleostomi</taxon>
        <taxon>Actinopterygii</taxon>
        <taxon>Neopterygii</taxon>
        <taxon>Teleostei</taxon>
        <taxon>Osteoglossocephala</taxon>
        <taxon>Osteoglossomorpha</taxon>
        <taxon>Osteoglossiformes</taxon>
        <taxon>Osteoglossidae</taxon>
        <taxon>Scleropages</taxon>
    </lineage>
</organism>
<feature type="compositionally biased region" description="Basic and acidic residues" evidence="12">
    <location>
        <begin position="200"/>
        <end position="214"/>
    </location>
</feature>
<dbReference type="AlphaFoldDB" id="A0A0P7XRL9"/>
<comment type="function">
    <text evidence="1">Sequence-specific transcription factor which is part of a developmental regulatory system that provides cells with specific positional identities on the anterior-posterior axis.</text>
</comment>
<evidence type="ECO:0000256" key="4">
    <source>
        <dbReference type="ARBA" id="ARBA00022473"/>
    </source>
</evidence>
<gene>
    <name evidence="14" type="ORF">Z043_100840</name>
</gene>
<feature type="region of interest" description="Disordered" evidence="12">
    <location>
        <begin position="739"/>
        <end position="764"/>
    </location>
</feature>
<keyword evidence="6 10" id="KW-0238">DNA-binding</keyword>
<dbReference type="FunFam" id="1.10.10.60:FF:000018">
    <property type="entry name" value="Homeobox A10"/>
    <property type="match status" value="2"/>
</dbReference>
<feature type="DNA-binding region" description="Homeobox" evidence="10">
    <location>
        <begin position="562"/>
        <end position="621"/>
    </location>
</feature>
<dbReference type="CDD" id="cd00086">
    <property type="entry name" value="homeodomain"/>
    <property type="match status" value="3"/>
</dbReference>